<dbReference type="SUPFAM" id="SSF82689">
    <property type="entry name" value="Mechanosensitive channel protein MscS (YggB), C-terminal domain"/>
    <property type="match status" value="1"/>
</dbReference>
<keyword evidence="5 7" id="KW-1133">Transmembrane helix</keyword>
<evidence type="ECO:0000256" key="3">
    <source>
        <dbReference type="ARBA" id="ARBA00022475"/>
    </source>
</evidence>
<comment type="subcellular location">
    <subcellularLocation>
        <location evidence="1">Cell membrane</location>
        <topology evidence="1">Multi-pass membrane protein</topology>
    </subcellularLocation>
</comment>
<evidence type="ECO:0000256" key="7">
    <source>
        <dbReference type="SAM" id="Phobius"/>
    </source>
</evidence>
<feature type="domain" description="Mechanosensitive ion channel MscS" evidence="8">
    <location>
        <begin position="378"/>
        <end position="444"/>
    </location>
</feature>
<dbReference type="Gene3D" id="3.30.70.100">
    <property type="match status" value="1"/>
</dbReference>
<gene>
    <name evidence="9" type="ORF">VFDL14_00155</name>
</gene>
<keyword evidence="3" id="KW-1003">Cell membrane</keyword>
<evidence type="ECO:0000256" key="4">
    <source>
        <dbReference type="ARBA" id="ARBA00022692"/>
    </source>
</evidence>
<dbReference type="InterPro" id="IPR006685">
    <property type="entry name" value="MscS_channel_2nd"/>
</dbReference>
<dbReference type="GO" id="GO:0008381">
    <property type="term" value="F:mechanosensitive monoatomic ion channel activity"/>
    <property type="evidence" value="ECO:0007669"/>
    <property type="project" value="UniProtKB-ARBA"/>
</dbReference>
<dbReference type="PANTHER" id="PTHR30566:SF5">
    <property type="entry name" value="MECHANOSENSITIVE ION CHANNEL PROTEIN 1, MITOCHONDRIAL-RELATED"/>
    <property type="match status" value="1"/>
</dbReference>
<dbReference type="PANTHER" id="PTHR30566">
    <property type="entry name" value="YNAI-RELATED MECHANOSENSITIVE ION CHANNEL"/>
    <property type="match status" value="1"/>
</dbReference>
<feature type="transmembrane region" description="Helical" evidence="7">
    <location>
        <begin position="294"/>
        <end position="317"/>
    </location>
</feature>
<dbReference type="InterPro" id="IPR011066">
    <property type="entry name" value="MscS_channel_C_sf"/>
</dbReference>
<evidence type="ECO:0000256" key="5">
    <source>
        <dbReference type="ARBA" id="ARBA00022989"/>
    </source>
</evidence>
<dbReference type="SUPFAM" id="SSF50182">
    <property type="entry name" value="Sm-like ribonucleoproteins"/>
    <property type="match status" value="1"/>
</dbReference>
<dbReference type="AlphaFoldDB" id="A0A066UWX1"/>
<dbReference type="Gene3D" id="1.10.287.1260">
    <property type="match status" value="1"/>
</dbReference>
<sequence>MIRRFYSMLVAVFLAIPFYLAIPSALAMPSIALELADTSSPKHTLSSFIRDSSVVIEHWQNETLHLKEAQHAYSQVIRTMDLSMIPNRSRTVVVMEKIILLRELLDRIEQSTHQLVPNLEQIRGEEIDHWRLGNTEIVLSRQTLGDRTDQFLFSSNTIQSLSRWYRTMSVLPYYAEVRPDYYQEFLISPGPMFSKQFVLSLPSSFNQLYGPLPLWQWLALTGVLSLCKIMIKISFLLGERWNRRWEEKGLKWRAGRLLSLVGVVNLLFLARWVIDDGIWITGGVYQLFTTLFLLAQFFFVSWLIMAIFNYFADIYVFKKHNGKHVDSSLITVLARIFGGLTIAILGIYVIEFMGFSISPILAGLGVGGLAVALAIRPILENVINGLTLYADGGVKIGEFCRYGDKLGTIESIGLRSTRVRTLERSLITIPNSEFANMEIDNLERRDKRRMDHVLRVRSETTLEQLRVLIVNLRRLLLQHPMIEEEPVRVRLMGVGEYSINISLMAYISCRDHEEFMAVQEDILFSVLTQVESIGAKIAHSTQYQLVDVNANDNEEQKRKAEQVVAQWHAEQSFPFPDFNFDYKYEIKNTIMYPAATSAVRPPSA</sequence>
<feature type="transmembrane region" description="Helical" evidence="7">
    <location>
        <begin position="257"/>
        <end position="274"/>
    </location>
</feature>
<dbReference type="STRING" id="212667.VFDL14_00155"/>
<evidence type="ECO:0000256" key="2">
    <source>
        <dbReference type="ARBA" id="ARBA00008017"/>
    </source>
</evidence>
<organism evidence="9 10">
    <name type="scientific">Vibrio fortis</name>
    <dbReference type="NCBI Taxonomy" id="212667"/>
    <lineage>
        <taxon>Bacteria</taxon>
        <taxon>Pseudomonadati</taxon>
        <taxon>Pseudomonadota</taxon>
        <taxon>Gammaproteobacteria</taxon>
        <taxon>Vibrionales</taxon>
        <taxon>Vibrionaceae</taxon>
        <taxon>Vibrio</taxon>
    </lineage>
</organism>
<protein>
    <submittedName>
        <fullName evidence="9">Mechanosensitive ion channel</fullName>
    </submittedName>
</protein>
<dbReference type="InterPro" id="IPR023408">
    <property type="entry name" value="MscS_beta-dom_sf"/>
</dbReference>
<dbReference type="Proteomes" id="UP000027219">
    <property type="component" value="Unassembled WGS sequence"/>
</dbReference>
<evidence type="ECO:0000259" key="8">
    <source>
        <dbReference type="Pfam" id="PF00924"/>
    </source>
</evidence>
<reference evidence="9 10" key="1">
    <citation type="submission" date="2014-02" db="EMBL/GenBank/DDBJ databases">
        <title>Vibrio fortis Dalian14 Genome Sequencing.</title>
        <authorList>
            <person name="Wang Y."/>
            <person name="Song L."/>
            <person name="Liu G."/>
            <person name="Ding J."/>
        </authorList>
    </citation>
    <scope>NUCLEOTIDE SEQUENCE [LARGE SCALE GENOMIC DNA]</scope>
    <source>
        <strain evidence="9 10">Dalian14</strain>
    </source>
</reference>
<evidence type="ECO:0000256" key="1">
    <source>
        <dbReference type="ARBA" id="ARBA00004651"/>
    </source>
</evidence>
<dbReference type="Pfam" id="PF00924">
    <property type="entry name" value="MS_channel_2nd"/>
    <property type="match status" value="1"/>
</dbReference>
<evidence type="ECO:0000256" key="6">
    <source>
        <dbReference type="ARBA" id="ARBA00023136"/>
    </source>
</evidence>
<feature type="transmembrane region" description="Helical" evidence="7">
    <location>
        <begin position="329"/>
        <end position="350"/>
    </location>
</feature>
<evidence type="ECO:0000313" key="9">
    <source>
        <dbReference type="EMBL" id="KDN28723.1"/>
    </source>
</evidence>
<evidence type="ECO:0000313" key="10">
    <source>
        <dbReference type="Proteomes" id="UP000027219"/>
    </source>
</evidence>
<dbReference type="InterPro" id="IPR011014">
    <property type="entry name" value="MscS_channel_TM-2"/>
</dbReference>
<keyword evidence="6 7" id="KW-0472">Membrane</keyword>
<dbReference type="GO" id="GO:0005886">
    <property type="term" value="C:plasma membrane"/>
    <property type="evidence" value="ECO:0007669"/>
    <property type="project" value="UniProtKB-SubCell"/>
</dbReference>
<comment type="caution">
    <text evidence="9">The sequence shown here is derived from an EMBL/GenBank/DDBJ whole genome shotgun (WGS) entry which is preliminary data.</text>
</comment>
<dbReference type="SUPFAM" id="SSF82861">
    <property type="entry name" value="Mechanosensitive channel protein MscS (YggB), transmembrane region"/>
    <property type="match status" value="1"/>
</dbReference>
<dbReference type="InterPro" id="IPR010920">
    <property type="entry name" value="LSM_dom_sf"/>
</dbReference>
<keyword evidence="4 7" id="KW-0812">Transmembrane</keyword>
<accession>A0A066UWX1</accession>
<comment type="similarity">
    <text evidence="2">Belongs to the MscS (TC 1.A.23) family.</text>
</comment>
<feature type="transmembrane region" description="Helical" evidence="7">
    <location>
        <begin position="356"/>
        <end position="375"/>
    </location>
</feature>
<name>A0A066UWX1_9VIBR</name>
<dbReference type="Gene3D" id="2.30.30.60">
    <property type="match status" value="1"/>
</dbReference>
<keyword evidence="10" id="KW-1185">Reference proteome</keyword>
<feature type="transmembrane region" description="Helical" evidence="7">
    <location>
        <begin position="214"/>
        <end position="237"/>
    </location>
</feature>
<dbReference type="EMBL" id="JFFR01000014">
    <property type="protein sequence ID" value="KDN28723.1"/>
    <property type="molecule type" value="Genomic_DNA"/>
</dbReference>
<proteinExistence type="inferred from homology"/>
<dbReference type="RefSeq" id="WP_235201694.1">
    <property type="nucleotide sequence ID" value="NZ_JFFR01000014.1"/>
</dbReference>